<organism evidence="4 5">
    <name type="scientific">Halorhabdus tiamatea SARL4B</name>
    <dbReference type="NCBI Taxonomy" id="1033806"/>
    <lineage>
        <taxon>Archaea</taxon>
        <taxon>Methanobacteriati</taxon>
        <taxon>Methanobacteriota</taxon>
        <taxon>Stenosarchaea group</taxon>
        <taxon>Halobacteria</taxon>
        <taxon>Halobacteriales</taxon>
        <taxon>Haloarculaceae</taxon>
        <taxon>Halorhabdus</taxon>
    </lineage>
</organism>
<evidence type="ECO:0000313" key="3">
    <source>
        <dbReference type="EMBL" id="CCQ33420.1"/>
    </source>
</evidence>
<reference evidence="4 5" key="2">
    <citation type="journal article" date="2013" name="PLoS ONE">
        <title>INDIGO - INtegrated Data Warehouse of MIcrobial GenOmes with Examples from the Red Sea Extremophiles.</title>
        <authorList>
            <person name="Alam I."/>
            <person name="Antunes A."/>
            <person name="Kamau A.A."/>
            <person name="Ba Alawi W."/>
            <person name="Kalkatawi M."/>
            <person name="Stingl U."/>
            <person name="Bajic V.B."/>
        </authorList>
    </citation>
    <scope>NUCLEOTIDE SEQUENCE [LARGE SCALE GENOMIC DNA]</scope>
    <source>
        <strain evidence="4 5">SARL4B</strain>
    </source>
</reference>
<gene>
    <name evidence="4" type="ORF">HLRTI_000381</name>
    <name evidence="3" type="ORF">HTIA_1286</name>
</gene>
<dbReference type="EMBL" id="AFNT02000002">
    <property type="protein sequence ID" value="ERJ07628.1"/>
    <property type="molecule type" value="Genomic_DNA"/>
</dbReference>
<dbReference type="InterPro" id="IPR055995">
    <property type="entry name" value="DUF7573"/>
</dbReference>
<protein>
    <recommendedName>
        <fullName evidence="2">DUF7573 domain-containing protein</fullName>
    </recommendedName>
</protein>
<evidence type="ECO:0000313" key="5">
    <source>
        <dbReference type="Proteomes" id="UP000003861"/>
    </source>
</evidence>
<dbReference type="Proteomes" id="UP000003861">
    <property type="component" value="Unassembled WGS sequence"/>
</dbReference>
<evidence type="ECO:0000313" key="6">
    <source>
        <dbReference type="Proteomes" id="UP000015381"/>
    </source>
</evidence>
<accession>F7PK93</accession>
<dbReference type="AlphaFoldDB" id="F7PK93"/>
<reference evidence="3 6" key="3">
    <citation type="journal article" date="2014" name="Environ. Microbiol.">
        <title>Halorhabdus tiamatea: proteogenomics and glycosidase activity measurements identify the first cultivated euryarchaeon from a deep-sea anoxic brine lake as potential polysaccharide degrader.</title>
        <authorList>
            <person name="Werner J."/>
            <person name="Ferrer M."/>
            <person name="Michel G."/>
            <person name="Mann A.J."/>
            <person name="Huang S."/>
            <person name="Juarez S."/>
            <person name="Ciordia S."/>
            <person name="Albar J.P."/>
            <person name="Alcaide M."/>
            <person name="La Cono V."/>
            <person name="Yakimov M.M."/>
            <person name="Antunes A."/>
            <person name="Taborda M."/>
            <person name="Da Costa M.S."/>
            <person name="Amann R.I."/>
            <person name="Gloeckner F.O."/>
            <person name="Golyshina O.V."/>
            <person name="Golyshin P.N."/>
            <person name="Teeling H."/>
        </authorList>
    </citation>
    <scope>NUCLEOTIDE SEQUENCE [LARGE SCALE GENOMIC DNA]</scope>
    <source>
        <strain evidence="6">SARL4B</strain>
        <strain evidence="3">Type strain: SARL4B</strain>
    </source>
</reference>
<proteinExistence type="predicted"/>
<dbReference type="Pfam" id="PF24458">
    <property type="entry name" value="DUF7573"/>
    <property type="match status" value="1"/>
</dbReference>
<dbReference type="OrthoDB" id="157634at2157"/>
<dbReference type="RefSeq" id="WP_008526296.1">
    <property type="nucleotide sequence ID" value="NC_021921.1"/>
</dbReference>
<dbReference type="STRING" id="1033806.HTIA_1286"/>
<evidence type="ECO:0000313" key="4">
    <source>
        <dbReference type="EMBL" id="ERJ07628.1"/>
    </source>
</evidence>
<dbReference type="EMBL" id="HF571520">
    <property type="protein sequence ID" value="CCQ33420.1"/>
    <property type="molecule type" value="Genomic_DNA"/>
</dbReference>
<dbReference type="HOGENOM" id="CLU_170809_0_0_2"/>
<dbReference type="Proteomes" id="UP000015381">
    <property type="component" value="Chromosome I"/>
</dbReference>
<sequence length="74" mass="8008">MGDDASLEEFLGDKDGEPATETEPAGESAEESVEPATTTYEFVPDGAECASCGRTVDRRWQQDGSLVCEECTDW</sequence>
<evidence type="ECO:0000259" key="2">
    <source>
        <dbReference type="Pfam" id="PF24458"/>
    </source>
</evidence>
<feature type="domain" description="DUF7573" evidence="2">
    <location>
        <begin position="36"/>
        <end position="74"/>
    </location>
</feature>
<feature type="region of interest" description="Disordered" evidence="1">
    <location>
        <begin position="1"/>
        <end position="37"/>
    </location>
</feature>
<name>F7PK93_9EURY</name>
<keyword evidence="6" id="KW-1185">Reference proteome</keyword>
<dbReference type="GeneID" id="23800154"/>
<evidence type="ECO:0000256" key="1">
    <source>
        <dbReference type="SAM" id="MobiDB-lite"/>
    </source>
</evidence>
<dbReference type="KEGG" id="hti:HTIA_1286"/>
<reference evidence="4 5" key="1">
    <citation type="journal article" date="2011" name="J. Bacteriol.">
        <title>Genome sequence of Halorhabdus tiamatea, the first archaeon isolated from a deep-sea anoxic brine lake.</title>
        <authorList>
            <person name="Antunes A."/>
            <person name="Alam I."/>
            <person name="Bajic V.B."/>
            <person name="Stingl U."/>
        </authorList>
    </citation>
    <scope>NUCLEOTIDE SEQUENCE [LARGE SCALE GENOMIC DNA]</scope>
    <source>
        <strain evidence="4 5">SARL4B</strain>
    </source>
</reference>
<dbReference type="eggNOG" id="arCOG06320">
    <property type="taxonomic scope" value="Archaea"/>
</dbReference>